<dbReference type="PANTHER" id="PTHR38445">
    <property type="entry name" value="HTH-TYPE TRANSCRIPTIONAL REPRESSOR YTRA"/>
    <property type="match status" value="1"/>
</dbReference>
<keyword evidence="6" id="KW-1185">Reference proteome</keyword>
<dbReference type="EMBL" id="JAROCD010000002">
    <property type="protein sequence ID" value="MDN4600262.1"/>
    <property type="molecule type" value="Genomic_DNA"/>
</dbReference>
<dbReference type="PANTHER" id="PTHR38445:SF6">
    <property type="entry name" value="GNTR-FAMILY TRANSCRIPTIONAL REGULATOR"/>
    <property type="match status" value="1"/>
</dbReference>
<dbReference type="SUPFAM" id="SSF46785">
    <property type="entry name" value="Winged helix' DNA-binding domain"/>
    <property type="match status" value="1"/>
</dbReference>
<dbReference type="CDD" id="cd07377">
    <property type="entry name" value="WHTH_GntR"/>
    <property type="match status" value="1"/>
</dbReference>
<evidence type="ECO:0000259" key="4">
    <source>
        <dbReference type="PROSITE" id="PS50949"/>
    </source>
</evidence>
<dbReference type="InterPro" id="IPR000524">
    <property type="entry name" value="Tscrpt_reg_HTH_GntR"/>
</dbReference>
<evidence type="ECO:0000313" key="5">
    <source>
        <dbReference type="EMBL" id="MDN4600262.1"/>
    </source>
</evidence>
<dbReference type="SMART" id="SM00345">
    <property type="entry name" value="HTH_GNTR"/>
    <property type="match status" value="1"/>
</dbReference>
<accession>A0ABT8J5K4</accession>
<protein>
    <submittedName>
        <fullName evidence="5">GntR family transcriptional regulator</fullName>
    </submittedName>
</protein>
<keyword evidence="3" id="KW-0804">Transcription</keyword>
<sequence>MSIEFDNNLPIYLQIMQYIKRQIVTGTLKAGDKIPSVRELAAELQINPNTVQRTFQELEREEVVETKRGLGRYVTSEESKIMTIKKEMAGELLERFLTGMQELGIEEQDIVNIVADAVAEGKKSLDHDGRGGTLNE</sequence>
<dbReference type="RefSeq" id="WP_301244506.1">
    <property type="nucleotide sequence ID" value="NZ_JAROCD010000002.1"/>
</dbReference>
<dbReference type="Proteomes" id="UP001174205">
    <property type="component" value="Unassembled WGS sequence"/>
</dbReference>
<gene>
    <name evidence="5" type="ORF">P5G61_03405</name>
</gene>
<dbReference type="Gene3D" id="1.10.10.10">
    <property type="entry name" value="Winged helix-like DNA-binding domain superfamily/Winged helix DNA-binding domain"/>
    <property type="match status" value="1"/>
</dbReference>
<evidence type="ECO:0000256" key="3">
    <source>
        <dbReference type="ARBA" id="ARBA00023163"/>
    </source>
</evidence>
<dbReference type="InterPro" id="IPR036388">
    <property type="entry name" value="WH-like_DNA-bd_sf"/>
</dbReference>
<proteinExistence type="predicted"/>
<evidence type="ECO:0000313" key="6">
    <source>
        <dbReference type="Proteomes" id="UP001174205"/>
    </source>
</evidence>
<dbReference type="InterPro" id="IPR036390">
    <property type="entry name" value="WH_DNA-bd_sf"/>
</dbReference>
<reference evidence="5" key="1">
    <citation type="submission" date="2023-03" db="EMBL/GenBank/DDBJ databases">
        <title>MT1 and MT2 Draft Genomes of Novel Species.</title>
        <authorList>
            <person name="Venkateswaran K."/>
        </authorList>
    </citation>
    <scope>NUCLEOTIDE SEQUENCE</scope>
    <source>
        <strain evidence="5">F6_3S_P_1C</strain>
    </source>
</reference>
<keyword evidence="2" id="KW-0238">DNA-binding</keyword>
<comment type="caution">
    <text evidence="5">The sequence shown here is derived from an EMBL/GenBank/DDBJ whole genome shotgun (WGS) entry which is preliminary data.</text>
</comment>
<name>A0ABT8J5K4_9BACL</name>
<keyword evidence="1" id="KW-0805">Transcription regulation</keyword>
<evidence type="ECO:0000256" key="2">
    <source>
        <dbReference type="ARBA" id="ARBA00023125"/>
    </source>
</evidence>
<feature type="domain" description="HTH gntR-type" evidence="4">
    <location>
        <begin position="9"/>
        <end position="77"/>
    </location>
</feature>
<dbReference type="Pfam" id="PF00392">
    <property type="entry name" value="GntR"/>
    <property type="match status" value="1"/>
</dbReference>
<evidence type="ECO:0000256" key="1">
    <source>
        <dbReference type="ARBA" id="ARBA00023015"/>
    </source>
</evidence>
<dbReference type="PROSITE" id="PS50949">
    <property type="entry name" value="HTH_GNTR"/>
    <property type="match status" value="1"/>
</dbReference>
<organism evidence="5 6">
    <name type="scientific">Paenibacillus vandeheii</name>
    <dbReference type="NCBI Taxonomy" id="3035917"/>
    <lineage>
        <taxon>Bacteria</taxon>
        <taxon>Bacillati</taxon>
        <taxon>Bacillota</taxon>
        <taxon>Bacilli</taxon>
        <taxon>Bacillales</taxon>
        <taxon>Paenibacillaceae</taxon>
        <taxon>Paenibacillus</taxon>
    </lineage>
</organism>